<evidence type="ECO:0000256" key="1">
    <source>
        <dbReference type="ARBA" id="ARBA00004141"/>
    </source>
</evidence>
<organism evidence="15 16">
    <name type="scientific">Cellulomonas triticagri</name>
    <dbReference type="NCBI Taxonomy" id="2483352"/>
    <lineage>
        <taxon>Bacteria</taxon>
        <taxon>Bacillati</taxon>
        <taxon>Actinomycetota</taxon>
        <taxon>Actinomycetes</taxon>
        <taxon>Micrococcales</taxon>
        <taxon>Cellulomonadaceae</taxon>
        <taxon>Cellulomonas</taxon>
    </lineage>
</organism>
<evidence type="ECO:0000259" key="14">
    <source>
        <dbReference type="PROSITE" id="PS50928"/>
    </source>
</evidence>
<dbReference type="InterPro" id="IPR050388">
    <property type="entry name" value="ABC_Ni/Peptide_Import"/>
</dbReference>
<evidence type="ECO:0000256" key="7">
    <source>
        <dbReference type="ARBA" id="ARBA00022741"/>
    </source>
</evidence>
<feature type="transmembrane region" description="Helical" evidence="11">
    <location>
        <begin position="250"/>
        <end position="271"/>
    </location>
</feature>
<feature type="transmembrane region" description="Helical" evidence="11">
    <location>
        <begin position="119"/>
        <end position="139"/>
    </location>
</feature>
<keyword evidence="6 11" id="KW-0812">Transmembrane</keyword>
<dbReference type="GO" id="GO:0005524">
    <property type="term" value="F:ATP binding"/>
    <property type="evidence" value="ECO:0007669"/>
    <property type="project" value="UniProtKB-KW"/>
</dbReference>
<name>A0A3M2JSF5_9CELL</name>
<evidence type="ECO:0000313" key="16">
    <source>
        <dbReference type="Proteomes" id="UP000269289"/>
    </source>
</evidence>
<evidence type="ECO:0000256" key="12">
    <source>
        <dbReference type="SAM" id="MobiDB-lite"/>
    </source>
</evidence>
<sequence>MPGTRPRPALLRTLATPRGAAVAAGLLLLALVTAFGPALLGDAADTRDLAARQQGASLAHPFGTDDLGRDLLARVLVATRLSVLLALGATAISVVGGAVVGIVAAVLPAALRRAVNALVDILLSFPWLLLALFFSVIWGTTATGAMLAVGFAGVPVFARLVSTLAASVAGTEYVHAARMLGSAPLRTARVHLLPNVLPPLLVNAAAHASVSLLSFAALSFLGLGVQAPAYDWGRLLNEGARRIYVDPMAAVGPGLAIVLTGVLLALLGEVLSEGGRRRGRAGGRPPRAGTGVAPAVADDAPVVDVRDLRVAFAAEDGSLVERVHGVDLRVAPREVVGLVGESGSGKSVTAMAVAGLLGPDARVRAERLVFRGIDMTRPPSPAERTRLGLEQTMIFQDPLSSLNPSLTVGRQLTEVTEVHARTLRAAARARALAALERVRVPEAARRLRQLPHELSGGMRQRVMIATGLMVTPRLIVADEPTTALDVTVQRQVLGALRGAQRETGAAILLISHDIALVSGFCDRVVVMRSGRVVEELDPRRWQDATHPYTRGLIACVPDMTTDRTRPLPVVEPEAPDDAAPALDPGATDRSGRTGPPARPGRPGRPTRKGVPA</sequence>
<evidence type="ECO:0000313" key="15">
    <source>
        <dbReference type="EMBL" id="RMI13665.1"/>
    </source>
</evidence>
<comment type="similarity">
    <text evidence="11">Belongs to the binding-protein-dependent transport system permease family.</text>
</comment>
<proteinExistence type="inferred from homology"/>
<dbReference type="InterPro" id="IPR017871">
    <property type="entry name" value="ABC_transporter-like_CS"/>
</dbReference>
<evidence type="ECO:0000259" key="13">
    <source>
        <dbReference type="PROSITE" id="PS50893"/>
    </source>
</evidence>
<protein>
    <submittedName>
        <fullName evidence="15">ATP-binding cassette domain-containing protein</fullName>
    </submittedName>
</protein>
<dbReference type="Proteomes" id="UP000269289">
    <property type="component" value="Unassembled WGS sequence"/>
</dbReference>
<feature type="compositionally biased region" description="Low complexity" evidence="12">
    <location>
        <begin position="568"/>
        <end position="581"/>
    </location>
</feature>
<keyword evidence="10 11" id="KW-0472">Membrane</keyword>
<dbReference type="OrthoDB" id="3677453at2"/>
<evidence type="ECO:0000256" key="8">
    <source>
        <dbReference type="ARBA" id="ARBA00022840"/>
    </source>
</evidence>
<dbReference type="Pfam" id="PF00005">
    <property type="entry name" value="ABC_tran"/>
    <property type="match status" value="1"/>
</dbReference>
<keyword evidence="7" id="KW-0547">Nucleotide-binding</keyword>
<feature type="region of interest" description="Disordered" evidence="12">
    <location>
        <begin position="563"/>
        <end position="612"/>
    </location>
</feature>
<dbReference type="InterPro" id="IPR003593">
    <property type="entry name" value="AAA+_ATPase"/>
</dbReference>
<dbReference type="InterPro" id="IPR003439">
    <property type="entry name" value="ABC_transporter-like_ATP-bd"/>
</dbReference>
<evidence type="ECO:0000256" key="3">
    <source>
        <dbReference type="ARBA" id="ARBA00005417"/>
    </source>
</evidence>
<dbReference type="PROSITE" id="PS50928">
    <property type="entry name" value="ABC_TM1"/>
    <property type="match status" value="1"/>
</dbReference>
<evidence type="ECO:0000256" key="6">
    <source>
        <dbReference type="ARBA" id="ARBA00022692"/>
    </source>
</evidence>
<keyword evidence="4 11" id="KW-0813">Transport</keyword>
<dbReference type="SUPFAM" id="SSF161098">
    <property type="entry name" value="MetI-like"/>
    <property type="match status" value="1"/>
</dbReference>
<dbReference type="CDD" id="cd03257">
    <property type="entry name" value="ABC_NikE_OppD_transporters"/>
    <property type="match status" value="1"/>
</dbReference>
<feature type="transmembrane region" description="Helical" evidence="11">
    <location>
        <begin position="210"/>
        <end position="230"/>
    </location>
</feature>
<dbReference type="SMART" id="SM00382">
    <property type="entry name" value="AAA"/>
    <property type="match status" value="1"/>
</dbReference>
<feature type="domain" description="ABC transporter" evidence="13">
    <location>
        <begin position="305"/>
        <end position="554"/>
    </location>
</feature>
<accession>A0A3M2JSF5</accession>
<keyword evidence="16" id="KW-1185">Reference proteome</keyword>
<evidence type="ECO:0000256" key="2">
    <source>
        <dbReference type="ARBA" id="ARBA00004202"/>
    </source>
</evidence>
<evidence type="ECO:0000256" key="5">
    <source>
        <dbReference type="ARBA" id="ARBA00022475"/>
    </source>
</evidence>
<comment type="caution">
    <text evidence="15">The sequence shown here is derived from an EMBL/GenBank/DDBJ whole genome shotgun (WGS) entry which is preliminary data.</text>
</comment>
<dbReference type="Pfam" id="PF00528">
    <property type="entry name" value="BPD_transp_1"/>
    <property type="match status" value="1"/>
</dbReference>
<dbReference type="PANTHER" id="PTHR43297">
    <property type="entry name" value="OLIGOPEPTIDE TRANSPORT ATP-BINDING PROTEIN APPD"/>
    <property type="match status" value="1"/>
</dbReference>
<dbReference type="InterPro" id="IPR027417">
    <property type="entry name" value="P-loop_NTPase"/>
</dbReference>
<dbReference type="PROSITE" id="PS00211">
    <property type="entry name" value="ABC_TRANSPORTER_1"/>
    <property type="match status" value="1"/>
</dbReference>
<dbReference type="AlphaFoldDB" id="A0A3M2JSF5"/>
<gene>
    <name evidence="15" type="ORF">EBM89_03415</name>
</gene>
<dbReference type="GO" id="GO:0005886">
    <property type="term" value="C:plasma membrane"/>
    <property type="evidence" value="ECO:0007669"/>
    <property type="project" value="UniProtKB-SubCell"/>
</dbReference>
<evidence type="ECO:0000256" key="9">
    <source>
        <dbReference type="ARBA" id="ARBA00022989"/>
    </source>
</evidence>
<dbReference type="RefSeq" id="WP_122148057.1">
    <property type="nucleotide sequence ID" value="NZ_RFFI01000011.1"/>
</dbReference>
<evidence type="ECO:0000256" key="10">
    <source>
        <dbReference type="ARBA" id="ARBA00023136"/>
    </source>
</evidence>
<dbReference type="GO" id="GO:0016887">
    <property type="term" value="F:ATP hydrolysis activity"/>
    <property type="evidence" value="ECO:0007669"/>
    <property type="project" value="InterPro"/>
</dbReference>
<feature type="transmembrane region" description="Helical" evidence="11">
    <location>
        <begin position="81"/>
        <end position="107"/>
    </location>
</feature>
<dbReference type="InterPro" id="IPR035906">
    <property type="entry name" value="MetI-like_sf"/>
</dbReference>
<dbReference type="GO" id="GO:0055085">
    <property type="term" value="P:transmembrane transport"/>
    <property type="evidence" value="ECO:0007669"/>
    <property type="project" value="InterPro"/>
</dbReference>
<feature type="transmembrane region" description="Helical" evidence="11">
    <location>
        <begin position="20"/>
        <end position="40"/>
    </location>
</feature>
<dbReference type="PANTHER" id="PTHR43297:SF2">
    <property type="entry name" value="DIPEPTIDE TRANSPORT ATP-BINDING PROTEIN DPPD"/>
    <property type="match status" value="1"/>
</dbReference>
<feature type="domain" description="ABC transmembrane type-1" evidence="14">
    <location>
        <begin position="79"/>
        <end position="268"/>
    </location>
</feature>
<dbReference type="PROSITE" id="PS50893">
    <property type="entry name" value="ABC_TRANSPORTER_2"/>
    <property type="match status" value="1"/>
</dbReference>
<keyword evidence="8 15" id="KW-0067">ATP-binding</keyword>
<feature type="transmembrane region" description="Helical" evidence="11">
    <location>
        <begin position="145"/>
        <end position="169"/>
    </location>
</feature>
<dbReference type="Gene3D" id="1.10.3720.10">
    <property type="entry name" value="MetI-like"/>
    <property type="match status" value="1"/>
</dbReference>
<keyword evidence="5" id="KW-1003">Cell membrane</keyword>
<evidence type="ECO:0000256" key="11">
    <source>
        <dbReference type="RuleBase" id="RU363032"/>
    </source>
</evidence>
<dbReference type="InterPro" id="IPR000515">
    <property type="entry name" value="MetI-like"/>
</dbReference>
<comment type="subcellular location">
    <subcellularLocation>
        <location evidence="11">Cell membrane</location>
        <topology evidence="11">Multi-pass membrane protein</topology>
    </subcellularLocation>
    <subcellularLocation>
        <location evidence="2">Cell membrane</location>
        <topology evidence="2">Peripheral membrane protein</topology>
    </subcellularLocation>
    <subcellularLocation>
        <location evidence="1">Membrane</location>
        <topology evidence="1">Multi-pass membrane protein</topology>
    </subcellularLocation>
</comment>
<reference evidence="15 16" key="1">
    <citation type="submission" date="2018-10" db="EMBL/GenBank/DDBJ databases">
        <title>Isolation, diversity and antifungal activity of actinobacteria from wheat.</title>
        <authorList>
            <person name="Han C."/>
        </authorList>
    </citation>
    <scope>NUCLEOTIDE SEQUENCE [LARGE SCALE GENOMIC DNA]</scope>
    <source>
        <strain evidence="15 16">NEAU-YY56</strain>
    </source>
</reference>
<dbReference type="Gene3D" id="3.40.50.300">
    <property type="entry name" value="P-loop containing nucleotide triphosphate hydrolases"/>
    <property type="match status" value="1"/>
</dbReference>
<keyword evidence="9 11" id="KW-1133">Transmembrane helix</keyword>
<evidence type="ECO:0000256" key="4">
    <source>
        <dbReference type="ARBA" id="ARBA00022448"/>
    </source>
</evidence>
<dbReference type="EMBL" id="RFFI01000011">
    <property type="protein sequence ID" value="RMI13665.1"/>
    <property type="molecule type" value="Genomic_DNA"/>
</dbReference>
<dbReference type="SUPFAM" id="SSF52540">
    <property type="entry name" value="P-loop containing nucleoside triphosphate hydrolases"/>
    <property type="match status" value="1"/>
</dbReference>
<dbReference type="CDD" id="cd06261">
    <property type="entry name" value="TM_PBP2"/>
    <property type="match status" value="1"/>
</dbReference>
<comment type="similarity">
    <text evidence="3">Belongs to the ABC transporter superfamily.</text>
</comment>